<keyword evidence="2" id="KW-0732">Signal</keyword>
<evidence type="ECO:0000256" key="2">
    <source>
        <dbReference type="SAM" id="SignalP"/>
    </source>
</evidence>
<comment type="caution">
    <text evidence="3">The sequence shown here is derived from an EMBL/GenBank/DDBJ whole genome shotgun (WGS) entry which is preliminary data.</text>
</comment>
<name>A0A7C8M4P6_9PLEO</name>
<dbReference type="AlphaFoldDB" id="A0A7C8M4P6"/>
<reference evidence="3 4" key="1">
    <citation type="submission" date="2020-01" db="EMBL/GenBank/DDBJ databases">
        <authorList>
            <consortium name="DOE Joint Genome Institute"/>
            <person name="Haridas S."/>
            <person name="Albert R."/>
            <person name="Binder M."/>
            <person name="Bloem J."/>
            <person name="Labutti K."/>
            <person name="Salamov A."/>
            <person name="Andreopoulos B."/>
            <person name="Baker S.E."/>
            <person name="Barry K."/>
            <person name="Bills G."/>
            <person name="Bluhm B.H."/>
            <person name="Cannon C."/>
            <person name="Castanera R."/>
            <person name="Culley D.E."/>
            <person name="Daum C."/>
            <person name="Ezra D."/>
            <person name="Gonzalez J.B."/>
            <person name="Henrissat B."/>
            <person name="Kuo A."/>
            <person name="Liang C."/>
            <person name="Lipzen A."/>
            <person name="Lutzoni F."/>
            <person name="Magnuson J."/>
            <person name="Mondo S."/>
            <person name="Nolan M."/>
            <person name="Ohm R."/>
            <person name="Pangilinan J."/>
            <person name="Park H.-J.H."/>
            <person name="Ramirez L."/>
            <person name="Alfaro M."/>
            <person name="Sun H."/>
            <person name="Tritt A."/>
            <person name="Yoshinaga Y."/>
            <person name="Zwiers L.-H.L."/>
            <person name="Turgeon B.G."/>
            <person name="Goodwin S.B."/>
            <person name="Spatafora J.W."/>
            <person name="Crous P.W."/>
            <person name="Grigoriev I.V."/>
        </authorList>
    </citation>
    <scope>NUCLEOTIDE SEQUENCE [LARGE SCALE GENOMIC DNA]</scope>
    <source>
        <strain evidence="3 4">CBS 611.86</strain>
    </source>
</reference>
<feature type="signal peptide" evidence="2">
    <location>
        <begin position="1"/>
        <end position="17"/>
    </location>
</feature>
<organism evidence="3 4">
    <name type="scientific">Massariosphaeria phaeospora</name>
    <dbReference type="NCBI Taxonomy" id="100035"/>
    <lineage>
        <taxon>Eukaryota</taxon>
        <taxon>Fungi</taxon>
        <taxon>Dikarya</taxon>
        <taxon>Ascomycota</taxon>
        <taxon>Pezizomycotina</taxon>
        <taxon>Dothideomycetes</taxon>
        <taxon>Pleosporomycetidae</taxon>
        <taxon>Pleosporales</taxon>
        <taxon>Pleosporales incertae sedis</taxon>
        <taxon>Massariosphaeria</taxon>
    </lineage>
</organism>
<dbReference type="Proteomes" id="UP000481861">
    <property type="component" value="Unassembled WGS sequence"/>
</dbReference>
<protein>
    <submittedName>
        <fullName evidence="3">Uncharacterized protein</fullName>
    </submittedName>
</protein>
<dbReference type="EMBL" id="JAADJZ010000014">
    <property type="protein sequence ID" value="KAF2870280.1"/>
    <property type="molecule type" value="Genomic_DNA"/>
</dbReference>
<evidence type="ECO:0000313" key="3">
    <source>
        <dbReference type="EMBL" id="KAF2870280.1"/>
    </source>
</evidence>
<keyword evidence="4" id="KW-1185">Reference proteome</keyword>
<gene>
    <name evidence="3" type="ORF">BDV95DRAFT_595807</name>
</gene>
<feature type="region of interest" description="Disordered" evidence="1">
    <location>
        <begin position="233"/>
        <end position="263"/>
    </location>
</feature>
<proteinExistence type="predicted"/>
<feature type="compositionally biased region" description="Polar residues" evidence="1">
    <location>
        <begin position="253"/>
        <end position="263"/>
    </location>
</feature>
<feature type="chain" id="PRO_5029021327" evidence="2">
    <location>
        <begin position="18"/>
        <end position="263"/>
    </location>
</feature>
<evidence type="ECO:0000256" key="1">
    <source>
        <dbReference type="SAM" id="MobiDB-lite"/>
    </source>
</evidence>
<evidence type="ECO:0000313" key="4">
    <source>
        <dbReference type="Proteomes" id="UP000481861"/>
    </source>
</evidence>
<accession>A0A7C8M4P6</accession>
<sequence>MPLLVLVLLALVPMALKLLLAAAVVECCPSMAMVILTLPAKLNSGYSVWLRMPTQRVFVRGVQIARIMAAARAAISPSSSVQPAIRCRIYRTRPLPTSLAVVYGLHSAFPLVLRPLSSTPVVSRPDLLSPRRRQTCSVAVSLREDHLGVVAATGELYDDAKKGTLALRLEMAGGVPDRCPSPTGVSWHHKFYLSYLQRAITDASEAEAVDPACGTAAPPPTAALCRPASPLAHAHGHHTPAVRPPTKLFTGFPHSNQSQHVLA</sequence>